<dbReference type="EMBL" id="CM004467">
    <property type="protein sequence ID" value="OCT98693.1"/>
    <property type="molecule type" value="Genomic_DNA"/>
</dbReference>
<dbReference type="AlphaFoldDB" id="A0A974DVG5"/>
<name>A0A974DVG5_XENLA</name>
<evidence type="ECO:0000313" key="2">
    <source>
        <dbReference type="Proteomes" id="UP000694892"/>
    </source>
</evidence>
<proteinExistence type="predicted"/>
<dbReference type="Proteomes" id="UP000694892">
    <property type="component" value="Chromosome 1S"/>
</dbReference>
<gene>
    <name evidence="1" type="ORF">XELAEV_18010924mg</name>
</gene>
<evidence type="ECO:0000313" key="1">
    <source>
        <dbReference type="EMBL" id="OCT98693.1"/>
    </source>
</evidence>
<sequence>MIIIDEAFICFLYFGEQDSILLSGICSDTKLKDLIRSGIMKIYSIRPVMIRSWKNTNWSSLFRLQVYTCRHINIYVLNTRAMNIL</sequence>
<protein>
    <submittedName>
        <fullName evidence="1">Uncharacterized protein</fullName>
    </submittedName>
</protein>
<reference evidence="2" key="1">
    <citation type="journal article" date="2016" name="Nature">
        <title>Genome evolution in the allotetraploid frog Xenopus laevis.</title>
        <authorList>
            <person name="Session A.M."/>
            <person name="Uno Y."/>
            <person name="Kwon T."/>
            <person name="Chapman J.A."/>
            <person name="Toyoda A."/>
            <person name="Takahashi S."/>
            <person name="Fukui A."/>
            <person name="Hikosaka A."/>
            <person name="Suzuki A."/>
            <person name="Kondo M."/>
            <person name="van Heeringen S.J."/>
            <person name="Quigley I."/>
            <person name="Heinz S."/>
            <person name="Ogino H."/>
            <person name="Ochi H."/>
            <person name="Hellsten U."/>
            <person name="Lyons J.B."/>
            <person name="Simakov O."/>
            <person name="Putnam N."/>
            <person name="Stites J."/>
            <person name="Kuroki Y."/>
            <person name="Tanaka T."/>
            <person name="Michiue T."/>
            <person name="Watanabe M."/>
            <person name="Bogdanovic O."/>
            <person name="Lister R."/>
            <person name="Georgiou G."/>
            <person name="Paranjpe S.S."/>
            <person name="van Kruijsbergen I."/>
            <person name="Shu S."/>
            <person name="Carlson J."/>
            <person name="Kinoshita T."/>
            <person name="Ohta Y."/>
            <person name="Mawaribuchi S."/>
            <person name="Jenkins J."/>
            <person name="Grimwood J."/>
            <person name="Schmutz J."/>
            <person name="Mitros T."/>
            <person name="Mozaffari S.V."/>
            <person name="Suzuki Y."/>
            <person name="Haramoto Y."/>
            <person name="Yamamoto T.S."/>
            <person name="Takagi C."/>
            <person name="Heald R."/>
            <person name="Miller K."/>
            <person name="Haudenschild C."/>
            <person name="Kitzman J."/>
            <person name="Nakayama T."/>
            <person name="Izutsu Y."/>
            <person name="Robert J."/>
            <person name="Fortriede J."/>
            <person name="Burns K."/>
            <person name="Lotay V."/>
            <person name="Karimi K."/>
            <person name="Yasuoka Y."/>
            <person name="Dichmann D.S."/>
            <person name="Flajnik M.F."/>
            <person name="Houston D.W."/>
            <person name="Shendure J."/>
            <person name="DuPasquier L."/>
            <person name="Vize P.D."/>
            <person name="Zorn A.M."/>
            <person name="Ito M."/>
            <person name="Marcotte E.M."/>
            <person name="Wallingford J.B."/>
            <person name="Ito Y."/>
            <person name="Asashima M."/>
            <person name="Ueno N."/>
            <person name="Matsuda Y."/>
            <person name="Veenstra G.J."/>
            <person name="Fujiyama A."/>
            <person name="Harland R.M."/>
            <person name="Taira M."/>
            <person name="Rokhsar D.S."/>
        </authorList>
    </citation>
    <scope>NUCLEOTIDE SEQUENCE [LARGE SCALE GENOMIC DNA]</scope>
    <source>
        <strain evidence="2">J</strain>
    </source>
</reference>
<organism evidence="1 2">
    <name type="scientific">Xenopus laevis</name>
    <name type="common">African clawed frog</name>
    <dbReference type="NCBI Taxonomy" id="8355"/>
    <lineage>
        <taxon>Eukaryota</taxon>
        <taxon>Metazoa</taxon>
        <taxon>Chordata</taxon>
        <taxon>Craniata</taxon>
        <taxon>Vertebrata</taxon>
        <taxon>Euteleostomi</taxon>
        <taxon>Amphibia</taxon>
        <taxon>Batrachia</taxon>
        <taxon>Anura</taxon>
        <taxon>Pipoidea</taxon>
        <taxon>Pipidae</taxon>
        <taxon>Xenopodinae</taxon>
        <taxon>Xenopus</taxon>
        <taxon>Xenopus</taxon>
    </lineage>
</organism>
<accession>A0A974DVG5</accession>